<comment type="caution">
    <text evidence="2">The sequence shown here is derived from an EMBL/GenBank/DDBJ whole genome shotgun (WGS) entry which is preliminary data.</text>
</comment>
<organism evidence="2 3">
    <name type="scientific">Ructibacterium gallinarum</name>
    <dbReference type="NCBI Taxonomy" id="2779355"/>
    <lineage>
        <taxon>Bacteria</taxon>
        <taxon>Bacillati</taxon>
        <taxon>Bacillota</taxon>
        <taxon>Clostridia</taxon>
        <taxon>Eubacteriales</taxon>
        <taxon>Oscillospiraceae</taxon>
        <taxon>Ructibacterium</taxon>
    </lineage>
</organism>
<accession>A0A9D5LZ63</accession>
<name>A0A9D5LZ63_9FIRM</name>
<keyword evidence="1" id="KW-0472">Membrane</keyword>
<feature type="transmembrane region" description="Helical" evidence="1">
    <location>
        <begin position="31"/>
        <end position="49"/>
    </location>
</feature>
<protein>
    <submittedName>
        <fullName evidence="2">Uncharacterized protein</fullName>
    </submittedName>
</protein>
<dbReference type="AlphaFoldDB" id="A0A9D5LZ63"/>
<dbReference type="Proteomes" id="UP000806542">
    <property type="component" value="Unassembled WGS sequence"/>
</dbReference>
<keyword evidence="3" id="KW-1185">Reference proteome</keyword>
<evidence type="ECO:0000313" key="2">
    <source>
        <dbReference type="EMBL" id="MBE5040741.1"/>
    </source>
</evidence>
<proteinExistence type="predicted"/>
<reference evidence="2" key="1">
    <citation type="submission" date="2020-10" db="EMBL/GenBank/DDBJ databases">
        <title>ChiBAC.</title>
        <authorList>
            <person name="Zenner C."/>
            <person name="Hitch T.C.A."/>
            <person name="Clavel T."/>
        </authorList>
    </citation>
    <scope>NUCLEOTIDE SEQUENCE</scope>
    <source>
        <strain evidence="2">DSM 107454</strain>
    </source>
</reference>
<gene>
    <name evidence="2" type="ORF">INF28_09750</name>
</gene>
<keyword evidence="1" id="KW-0812">Transmembrane</keyword>
<keyword evidence="1" id="KW-1133">Transmembrane helix</keyword>
<sequence>MQKLALKGKMALYNFGKRTRQIMQNDDGDQITGWLIVILLVVVVGAFFLKTYQGTIVEIWEAIVDKIYATFGI</sequence>
<dbReference type="RefSeq" id="WP_226393296.1">
    <property type="nucleotide sequence ID" value="NZ_JADCKB010000022.1"/>
</dbReference>
<evidence type="ECO:0000256" key="1">
    <source>
        <dbReference type="SAM" id="Phobius"/>
    </source>
</evidence>
<dbReference type="EMBL" id="JADCKB010000022">
    <property type="protein sequence ID" value="MBE5040741.1"/>
    <property type="molecule type" value="Genomic_DNA"/>
</dbReference>
<evidence type="ECO:0000313" key="3">
    <source>
        <dbReference type="Proteomes" id="UP000806542"/>
    </source>
</evidence>